<dbReference type="PANTHER" id="PTHR35936">
    <property type="entry name" value="MEMBRANE-BOUND LYTIC MUREIN TRANSGLYCOSYLASE F"/>
    <property type="match status" value="1"/>
</dbReference>
<dbReference type="CDD" id="cd13530">
    <property type="entry name" value="PBP2_peptides_like"/>
    <property type="match status" value="1"/>
</dbReference>
<dbReference type="RefSeq" id="WP_006927687.1">
    <property type="nucleotide sequence ID" value="NZ_CM001402.1"/>
</dbReference>
<dbReference type="Gene3D" id="3.40.190.10">
    <property type="entry name" value="Periplasmic binding protein-like II"/>
    <property type="match status" value="2"/>
</dbReference>
<accession>H1XVT6</accession>
<dbReference type="SMART" id="SM00062">
    <property type="entry name" value="PBPb"/>
    <property type="match status" value="1"/>
</dbReference>
<evidence type="ECO:0000313" key="5">
    <source>
        <dbReference type="Proteomes" id="UP000004671"/>
    </source>
</evidence>
<sequence length="287" mass="32334" precursor="true">MKGLKVILSFVFVCLLLFSCDSDRSKSNYLKQSKSTYQRILESGKIRVGYISYPPSFIKDPNTGKFSGIFHEVLQEIGKKLQLKIEYTEEVGWGSMIEAINSGRVDLICTGVWPTTERGKHVDFTKPLYYSTVRAYVRFNDNRFDGNLTKINNPDIRISSIDGEMTSIIAKFDFPKAKEVSLTQMNDVSQVLLEVSSGKADITFVEPAIALEYMSKNPGKIKEVKNVPPLRVFPNTMIVGKGEVELLSTINIGIDELANNGFIDKIVSKYEKFPGSFQKIALPFREE</sequence>
<keyword evidence="1" id="KW-0732">Signal</keyword>
<dbReference type="Proteomes" id="UP000004671">
    <property type="component" value="Chromosome"/>
</dbReference>
<dbReference type="KEGG" id="caby:Cabys_4125"/>
<feature type="domain" description="Solute-binding protein family 3/N-terminal" evidence="2">
    <location>
        <begin position="45"/>
        <end position="274"/>
    </location>
</feature>
<dbReference type="Proteomes" id="UP000183868">
    <property type="component" value="Chromosome"/>
</dbReference>
<dbReference type="PROSITE" id="PS51257">
    <property type="entry name" value="PROKAR_LIPOPROTEIN"/>
    <property type="match status" value="1"/>
</dbReference>
<dbReference type="eggNOG" id="COG0834">
    <property type="taxonomic scope" value="Bacteria"/>
</dbReference>
<evidence type="ECO:0000259" key="2">
    <source>
        <dbReference type="SMART" id="SM00062"/>
    </source>
</evidence>
<dbReference type="InParanoid" id="H1XVT6"/>
<dbReference type="PaxDb" id="880073-Calab_1029"/>
<dbReference type="STRING" id="880073.Cabys_4125"/>
<evidence type="ECO:0000313" key="4">
    <source>
        <dbReference type="EMBL" id="EHO40663.1"/>
    </source>
</evidence>
<reference evidence="3 6" key="2">
    <citation type="submission" date="2016-11" db="EMBL/GenBank/DDBJ databases">
        <title>Genomic analysis of Caldithrix abyssi and proposal of a novel bacterial phylum Caldithrichaeota.</title>
        <authorList>
            <person name="Kublanov I."/>
            <person name="Sigalova O."/>
            <person name="Gavrilov S."/>
            <person name="Lebedinsky A."/>
            <person name="Ivanova N."/>
            <person name="Daum C."/>
            <person name="Reddy T."/>
            <person name="Klenk H.P."/>
            <person name="Goker M."/>
            <person name="Reva O."/>
            <person name="Miroshnichenko M."/>
            <person name="Kyprides N."/>
            <person name="Woyke T."/>
            <person name="Gelfand M."/>
        </authorList>
    </citation>
    <scope>NUCLEOTIDE SEQUENCE [LARGE SCALE GENOMIC DNA]</scope>
    <source>
        <strain evidence="3 6">LF13</strain>
    </source>
</reference>
<proteinExistence type="predicted"/>
<evidence type="ECO:0000313" key="3">
    <source>
        <dbReference type="EMBL" id="APF20870.1"/>
    </source>
</evidence>
<dbReference type="EMBL" id="CM001402">
    <property type="protein sequence ID" value="EHO40663.1"/>
    <property type="molecule type" value="Genomic_DNA"/>
</dbReference>
<protein>
    <submittedName>
        <fullName evidence="4">ABC-type transporter, periplasmic subunit family 3</fullName>
    </submittedName>
    <submittedName>
        <fullName evidence="3">Amino acid ABC transporter substrate-binding protein, PAAT family</fullName>
    </submittedName>
</protein>
<dbReference type="AlphaFoldDB" id="H1XVT6"/>
<reference evidence="4 5" key="1">
    <citation type="submission" date="2011-09" db="EMBL/GenBank/DDBJ databases">
        <title>The permanent draft genome of Caldithrix abyssi DSM 13497.</title>
        <authorList>
            <consortium name="US DOE Joint Genome Institute (JGI-PGF)"/>
            <person name="Lucas S."/>
            <person name="Han J."/>
            <person name="Lapidus A."/>
            <person name="Bruce D."/>
            <person name="Goodwin L."/>
            <person name="Pitluck S."/>
            <person name="Peters L."/>
            <person name="Kyrpides N."/>
            <person name="Mavromatis K."/>
            <person name="Ivanova N."/>
            <person name="Mikhailova N."/>
            <person name="Chertkov O."/>
            <person name="Detter J.C."/>
            <person name="Tapia R."/>
            <person name="Han C."/>
            <person name="Land M."/>
            <person name="Hauser L."/>
            <person name="Markowitz V."/>
            <person name="Cheng J.-F."/>
            <person name="Hugenholtz P."/>
            <person name="Woyke T."/>
            <person name="Wu D."/>
            <person name="Spring S."/>
            <person name="Brambilla E."/>
            <person name="Klenk H.-P."/>
            <person name="Eisen J.A."/>
        </authorList>
    </citation>
    <scope>NUCLEOTIDE SEQUENCE [LARGE SCALE GENOMIC DNA]</scope>
    <source>
        <strain evidence="4 5">DSM 13497</strain>
    </source>
</reference>
<organism evidence="4 5">
    <name type="scientific">Caldithrix abyssi DSM 13497</name>
    <dbReference type="NCBI Taxonomy" id="880073"/>
    <lineage>
        <taxon>Bacteria</taxon>
        <taxon>Pseudomonadati</taxon>
        <taxon>Calditrichota</taxon>
        <taxon>Calditrichia</taxon>
        <taxon>Calditrichales</taxon>
        <taxon>Calditrichaceae</taxon>
        <taxon>Caldithrix</taxon>
    </lineage>
</organism>
<dbReference type="Pfam" id="PF00497">
    <property type="entry name" value="SBP_bac_3"/>
    <property type="match status" value="1"/>
</dbReference>
<name>H1XVT6_CALAY</name>
<evidence type="ECO:0000313" key="6">
    <source>
        <dbReference type="Proteomes" id="UP000183868"/>
    </source>
</evidence>
<dbReference type="EMBL" id="CP018099">
    <property type="protein sequence ID" value="APF20870.1"/>
    <property type="molecule type" value="Genomic_DNA"/>
</dbReference>
<dbReference type="InterPro" id="IPR001638">
    <property type="entry name" value="Solute-binding_3/MltF_N"/>
</dbReference>
<dbReference type="SUPFAM" id="SSF53850">
    <property type="entry name" value="Periplasmic binding protein-like II"/>
    <property type="match status" value="1"/>
</dbReference>
<dbReference type="OrthoDB" id="9807134at2"/>
<dbReference type="PANTHER" id="PTHR35936:SF19">
    <property type="entry name" value="AMINO-ACID-BINDING PROTEIN YXEM-RELATED"/>
    <property type="match status" value="1"/>
</dbReference>
<keyword evidence="5" id="KW-1185">Reference proteome</keyword>
<evidence type="ECO:0000256" key="1">
    <source>
        <dbReference type="ARBA" id="ARBA00022729"/>
    </source>
</evidence>
<gene>
    <name evidence="3" type="ORF">Cabys_4125</name>
    <name evidence="4" type="ORF">Calab_1029</name>
</gene>
<dbReference type="HOGENOM" id="CLU_019602_18_4_0"/>
<dbReference type="FunCoup" id="H1XVT6">
    <property type="interactions" value="190"/>
</dbReference>